<evidence type="ECO:0000313" key="2">
    <source>
        <dbReference type="Proteomes" id="UP000196581"/>
    </source>
</evidence>
<proteinExistence type="predicted"/>
<gene>
    <name evidence="1" type="ORF">FM105_02285</name>
</gene>
<dbReference type="AlphaFoldDB" id="A0A1X6WY76"/>
<sequence>MAQDVGVDAVDLPDEAGGEHGLRIPCRVEAPVAQDDDGVADAGRMGQVVQCGDNREPCVREPAQQSEDAQLRVGVQVVGRLVEEQQLRLLRECAGESHPLPLAAGQGREATLGERGAACDLQCLLDAGGVVRIRPAERQQRLVGHTTQLDDLANGQPLLGVGVLLDEREHARTAARSQPQQVLA</sequence>
<organism evidence="1 2">
    <name type="scientific">Brevibacterium yomogidense</name>
    <dbReference type="NCBI Taxonomy" id="946573"/>
    <lineage>
        <taxon>Bacteria</taxon>
        <taxon>Bacillati</taxon>
        <taxon>Actinomycetota</taxon>
        <taxon>Actinomycetes</taxon>
        <taxon>Micrococcales</taxon>
        <taxon>Brevibacteriaceae</taxon>
        <taxon>Brevibacterium</taxon>
    </lineage>
</organism>
<dbReference type="EMBL" id="FWFF01000001">
    <property type="protein sequence ID" value="SLM90884.1"/>
    <property type="molecule type" value="Genomic_DNA"/>
</dbReference>
<name>A0A1X6WY76_9MICO</name>
<dbReference type="AntiFam" id="ANF00095">
    <property type="entry name" value="Shadow ORF (opposite ABC transporters)"/>
</dbReference>
<protein>
    <submittedName>
        <fullName evidence="1">Uncharacterized protein</fullName>
    </submittedName>
</protein>
<dbReference type="AntiFam" id="ANF00142">
    <property type="entry name" value="Shadow ORF (opposite yadG)"/>
</dbReference>
<accession>A0A1X6WY76</accession>
<reference evidence="2" key="1">
    <citation type="submission" date="2017-02" db="EMBL/GenBank/DDBJ databases">
        <authorList>
            <person name="Dridi B."/>
        </authorList>
    </citation>
    <scope>NUCLEOTIDE SEQUENCE [LARGE SCALE GENOMIC DNA]</scope>
    <source>
        <strain evidence="2">B Co 03.10</strain>
    </source>
</reference>
<keyword evidence="2" id="KW-1185">Reference proteome</keyword>
<evidence type="ECO:0000313" key="1">
    <source>
        <dbReference type="EMBL" id="SLM90884.1"/>
    </source>
</evidence>
<dbReference type="Proteomes" id="UP000196581">
    <property type="component" value="Unassembled WGS sequence"/>
</dbReference>